<reference evidence="3" key="1">
    <citation type="submission" date="2019-12" db="EMBL/GenBank/DDBJ databases">
        <authorList>
            <person name="Cremers G."/>
        </authorList>
    </citation>
    <scope>NUCLEOTIDE SEQUENCE</scope>
    <source>
        <strain evidence="3">Vvax</strain>
    </source>
</reference>
<evidence type="ECO:0000313" key="3">
    <source>
        <dbReference type="EMBL" id="CAA2107592.1"/>
    </source>
</evidence>
<proteinExistence type="predicted"/>
<feature type="domain" description="DUF418" evidence="2">
    <location>
        <begin position="273"/>
        <end position="441"/>
    </location>
</feature>
<dbReference type="InterPro" id="IPR052529">
    <property type="entry name" value="Bact_Transport_Assoc"/>
</dbReference>
<feature type="transmembrane region" description="Helical" evidence="1">
    <location>
        <begin position="287"/>
        <end position="308"/>
    </location>
</feature>
<organism evidence="3">
    <name type="scientific">Variovorax paradoxus</name>
    <dbReference type="NCBI Taxonomy" id="34073"/>
    <lineage>
        <taxon>Bacteria</taxon>
        <taxon>Pseudomonadati</taxon>
        <taxon>Pseudomonadota</taxon>
        <taxon>Betaproteobacteria</taxon>
        <taxon>Burkholderiales</taxon>
        <taxon>Comamonadaceae</taxon>
        <taxon>Variovorax</taxon>
    </lineage>
</organism>
<keyword evidence="1" id="KW-0472">Membrane</keyword>
<dbReference type="AlphaFoldDB" id="A0A679JN30"/>
<feature type="transmembrane region" description="Helical" evidence="1">
    <location>
        <begin position="373"/>
        <end position="394"/>
    </location>
</feature>
<feature type="transmembrane region" description="Helical" evidence="1">
    <location>
        <begin position="400"/>
        <end position="422"/>
    </location>
</feature>
<evidence type="ECO:0000259" key="2">
    <source>
        <dbReference type="Pfam" id="PF04235"/>
    </source>
</evidence>
<dbReference type="PANTHER" id="PTHR30590">
    <property type="entry name" value="INNER MEMBRANE PROTEIN"/>
    <property type="match status" value="1"/>
</dbReference>
<dbReference type="PANTHER" id="PTHR30590:SF2">
    <property type="entry name" value="INNER MEMBRANE PROTEIN"/>
    <property type="match status" value="1"/>
</dbReference>
<protein>
    <recommendedName>
        <fullName evidence="2">DUF418 domain-containing protein</fullName>
    </recommendedName>
</protein>
<feature type="transmembrane region" description="Helical" evidence="1">
    <location>
        <begin position="253"/>
        <end position="275"/>
    </location>
</feature>
<feature type="transmembrane region" description="Helical" evidence="1">
    <location>
        <begin position="148"/>
        <end position="167"/>
    </location>
</feature>
<name>A0A679JN30_VARPD</name>
<dbReference type="EMBL" id="LR743507">
    <property type="protein sequence ID" value="CAA2107592.1"/>
    <property type="molecule type" value="Genomic_DNA"/>
</dbReference>
<evidence type="ECO:0000256" key="1">
    <source>
        <dbReference type="SAM" id="Phobius"/>
    </source>
</evidence>
<sequence length="451" mass="49369">MAGALWSPALRHPTLRTLMTLDPARLPRYSTAGGSLNSLNTIAHVAIASPAPAARRLELLDALRGFALLGVLLVNLRSFSLYEFISPSQRDALPTAAWDRVIALAMELLVDAKSITLFTLLFGAGFAMQLNRRDATFGSRTHVMRLHARRMLVLLAIGLVHAYLFWWGDTLRCYALLGLMLLAFTKLSPRTLAVLGIGTAVVLPVLLQPWLPGLLPTQATRMQASAAAWSAFVSGDWATMLQGNLARDRHMRVAVWSLPLLVLGGLLIGMAIGRAGVLQESIVHRRFWIRMLRASVGTGVAAAVLLVLRDHNGTGAVAEWLREGAGVPLARLLQEAAPLAQGLFYMSAFVLLFQQAAWRHWLRRLAPMGRMALTNYIAQTLFGLGLFYGVGLGLGPQFGLVGVLLFGVAMFVLQALFSCWWLGRFRFGPAEWVWRSLAYGKAQPMRLVSVA</sequence>
<keyword evidence="1" id="KW-0812">Transmembrane</keyword>
<feature type="transmembrane region" description="Helical" evidence="1">
    <location>
        <begin position="102"/>
        <end position="127"/>
    </location>
</feature>
<dbReference type="Pfam" id="PF04235">
    <property type="entry name" value="DUF418"/>
    <property type="match status" value="1"/>
</dbReference>
<accession>A0A679JN30</accession>
<keyword evidence="1" id="KW-1133">Transmembrane helix</keyword>
<dbReference type="InterPro" id="IPR007349">
    <property type="entry name" value="DUF418"/>
</dbReference>
<feature type="transmembrane region" description="Helical" evidence="1">
    <location>
        <begin position="187"/>
        <end position="207"/>
    </location>
</feature>
<gene>
    <name evidence="3" type="ORF">VVAX_04310</name>
</gene>